<protein>
    <recommendedName>
        <fullName evidence="2">Carboxypeptidase</fullName>
        <ecNumber evidence="2">3.4.16.-</ecNumber>
    </recommendedName>
</protein>
<dbReference type="SUPFAM" id="SSF53474">
    <property type="entry name" value="alpha/beta-Hydrolases"/>
    <property type="match status" value="1"/>
</dbReference>
<keyword evidence="2" id="KW-0732">Signal</keyword>
<dbReference type="InterPro" id="IPR001563">
    <property type="entry name" value="Peptidase_S10"/>
</dbReference>
<keyword evidence="4" id="KW-1185">Reference proteome</keyword>
<dbReference type="GeneID" id="68098800"/>
<dbReference type="RefSeq" id="XP_044547037.1">
    <property type="nucleotide sequence ID" value="XM_044696196.1"/>
</dbReference>
<dbReference type="GO" id="GO:0004185">
    <property type="term" value="F:serine-type carboxypeptidase activity"/>
    <property type="evidence" value="ECO:0007669"/>
    <property type="project" value="UniProtKB-UniRule"/>
</dbReference>
<dbReference type="AlphaFoldDB" id="A0AA88GMX7"/>
<sequence>MKLFLFIFVLIAFFLSSKAHAASSRYEITTLPLLQGKLTEKQYTGFVDIPSATQPQKKLFYWFVTAKKEPLRSPVVLWMTGGPGCSGLLAYMTEHGPYQLNQAGNMLIENPYSWNQHANIIYLEQPYGVGYSTANPVNSTNYPSGDKESARDNLSFIVSFLFELFPEFSKNAFFVSGESYGGNYVPLLVREILKYNANQTLLSRKIALKGLSVGNPTMDGNLDANGYFPFMYNHALVGSEEFLQYQKDCPNFLTPSQKCQDIINIMRNNIGPINPYNIYAKCLGKPSIGGACFTHQMVYSSQLKKRVPRRVMDSQTYIPCINVTTTTNYFNRRDVQLALHAIGVSENTKEWDVCSPYLQYNDIVDSMIPVYQDIYQLNPSLLTLIYSGDVDSCCPYPSTELAVMKFGFSISIPYHPYYLDKQVVGYIKGYNSEKNIYFATVKNAGHMVPTYQPEVALMLFNAFLTSSLSTL</sequence>
<evidence type="ECO:0000313" key="3">
    <source>
        <dbReference type="EMBL" id="KAG2381357.1"/>
    </source>
</evidence>
<dbReference type="PROSITE" id="PS00131">
    <property type="entry name" value="CARBOXYPEPT_SER_SER"/>
    <property type="match status" value="1"/>
</dbReference>
<proteinExistence type="inferred from homology"/>
<dbReference type="EMBL" id="PYSW02000027">
    <property type="protein sequence ID" value="KAG2381357.1"/>
    <property type="molecule type" value="Genomic_DNA"/>
</dbReference>
<dbReference type="Gene3D" id="3.40.50.1820">
    <property type="entry name" value="alpha/beta hydrolase"/>
    <property type="match status" value="1"/>
</dbReference>
<dbReference type="PROSITE" id="PS00560">
    <property type="entry name" value="CARBOXYPEPT_SER_HIS"/>
    <property type="match status" value="1"/>
</dbReference>
<organism evidence="3 4">
    <name type="scientific">Naegleria lovaniensis</name>
    <name type="common">Amoeba</name>
    <dbReference type="NCBI Taxonomy" id="51637"/>
    <lineage>
        <taxon>Eukaryota</taxon>
        <taxon>Discoba</taxon>
        <taxon>Heterolobosea</taxon>
        <taxon>Tetramitia</taxon>
        <taxon>Eutetramitia</taxon>
        <taxon>Vahlkampfiidae</taxon>
        <taxon>Naegleria</taxon>
    </lineage>
</organism>
<dbReference type="InterPro" id="IPR033124">
    <property type="entry name" value="Ser_caboxypep_his_AS"/>
</dbReference>
<comment type="caution">
    <text evidence="3">The sequence shown here is derived from an EMBL/GenBank/DDBJ whole genome shotgun (WGS) entry which is preliminary data.</text>
</comment>
<keyword evidence="2" id="KW-0121">Carboxypeptidase</keyword>
<keyword evidence="2" id="KW-0645">Protease</keyword>
<reference evidence="3 4" key="1">
    <citation type="journal article" date="2018" name="BMC Genomics">
        <title>The genome of Naegleria lovaniensis, the basis for a comparative approach to unravel pathogenicity factors of the human pathogenic amoeba N. fowleri.</title>
        <authorList>
            <person name="Liechti N."/>
            <person name="Schurch N."/>
            <person name="Bruggmann R."/>
            <person name="Wittwer M."/>
        </authorList>
    </citation>
    <scope>NUCLEOTIDE SEQUENCE [LARGE SCALE GENOMIC DNA]</scope>
    <source>
        <strain evidence="3 4">ATCC 30569</strain>
    </source>
</reference>
<evidence type="ECO:0000313" key="4">
    <source>
        <dbReference type="Proteomes" id="UP000816034"/>
    </source>
</evidence>
<dbReference type="PANTHER" id="PTHR11802:SF201">
    <property type="entry name" value="CARBOXYPEPTIDASE"/>
    <property type="match status" value="1"/>
</dbReference>
<dbReference type="Pfam" id="PF00450">
    <property type="entry name" value="Peptidase_S10"/>
    <property type="match status" value="1"/>
</dbReference>
<comment type="similarity">
    <text evidence="1 2">Belongs to the peptidase S10 family.</text>
</comment>
<evidence type="ECO:0000256" key="2">
    <source>
        <dbReference type="RuleBase" id="RU361156"/>
    </source>
</evidence>
<dbReference type="InterPro" id="IPR018202">
    <property type="entry name" value="Ser_caboxypep_ser_AS"/>
</dbReference>
<dbReference type="PANTHER" id="PTHR11802">
    <property type="entry name" value="SERINE PROTEASE FAMILY S10 SERINE CARBOXYPEPTIDASE"/>
    <property type="match status" value="1"/>
</dbReference>
<dbReference type="EC" id="3.4.16.-" evidence="2"/>
<dbReference type="PRINTS" id="PR00724">
    <property type="entry name" value="CRBOXYPTASEC"/>
</dbReference>
<name>A0AA88GMX7_NAELO</name>
<accession>A0AA88GMX7</accession>
<dbReference type="InterPro" id="IPR029058">
    <property type="entry name" value="AB_hydrolase_fold"/>
</dbReference>
<gene>
    <name evidence="3" type="ORF">C9374_006346</name>
</gene>
<dbReference type="GO" id="GO:0006508">
    <property type="term" value="P:proteolysis"/>
    <property type="evidence" value="ECO:0007669"/>
    <property type="project" value="UniProtKB-KW"/>
</dbReference>
<dbReference type="Proteomes" id="UP000816034">
    <property type="component" value="Unassembled WGS sequence"/>
</dbReference>
<keyword evidence="2" id="KW-0378">Hydrolase</keyword>
<evidence type="ECO:0000256" key="1">
    <source>
        <dbReference type="ARBA" id="ARBA00009431"/>
    </source>
</evidence>
<feature type="signal peptide" evidence="2">
    <location>
        <begin position="1"/>
        <end position="21"/>
    </location>
</feature>
<feature type="chain" id="PRO_5041514373" description="Carboxypeptidase" evidence="2">
    <location>
        <begin position="22"/>
        <end position="471"/>
    </location>
</feature>